<evidence type="ECO:0000256" key="1">
    <source>
        <dbReference type="SAM" id="MobiDB-lite"/>
    </source>
</evidence>
<accession>A0AAV7SWW5</accession>
<dbReference type="AlphaFoldDB" id="A0AAV7SWW5"/>
<dbReference type="Proteomes" id="UP001066276">
    <property type="component" value="Chromosome 4_1"/>
</dbReference>
<sequence>MSPARGDTMATRSPVRILQPPACCETACQSVLPPQPLNQKSQFLTRRHHLVPVVKRWEKLPPERPAVPSLRWPKKQPATASQVSGHPNPNPSNKHTEAHEEKRGQQPQ</sequence>
<organism evidence="2 3">
    <name type="scientific">Pleurodeles waltl</name>
    <name type="common">Iberian ribbed newt</name>
    <dbReference type="NCBI Taxonomy" id="8319"/>
    <lineage>
        <taxon>Eukaryota</taxon>
        <taxon>Metazoa</taxon>
        <taxon>Chordata</taxon>
        <taxon>Craniata</taxon>
        <taxon>Vertebrata</taxon>
        <taxon>Euteleostomi</taxon>
        <taxon>Amphibia</taxon>
        <taxon>Batrachia</taxon>
        <taxon>Caudata</taxon>
        <taxon>Salamandroidea</taxon>
        <taxon>Salamandridae</taxon>
        <taxon>Pleurodelinae</taxon>
        <taxon>Pleurodeles</taxon>
    </lineage>
</organism>
<comment type="caution">
    <text evidence="2">The sequence shown here is derived from an EMBL/GenBank/DDBJ whole genome shotgun (WGS) entry which is preliminary data.</text>
</comment>
<proteinExistence type="predicted"/>
<name>A0AAV7SWW5_PLEWA</name>
<keyword evidence="3" id="KW-1185">Reference proteome</keyword>
<feature type="region of interest" description="Disordered" evidence="1">
    <location>
        <begin position="57"/>
        <end position="108"/>
    </location>
</feature>
<dbReference type="EMBL" id="JANPWB010000007">
    <property type="protein sequence ID" value="KAJ1168658.1"/>
    <property type="molecule type" value="Genomic_DNA"/>
</dbReference>
<evidence type="ECO:0000313" key="3">
    <source>
        <dbReference type="Proteomes" id="UP001066276"/>
    </source>
</evidence>
<protein>
    <submittedName>
        <fullName evidence="2">Uncharacterized protein</fullName>
    </submittedName>
</protein>
<reference evidence="2" key="1">
    <citation type="journal article" date="2022" name="bioRxiv">
        <title>Sequencing and chromosome-scale assembly of the giantPleurodeles waltlgenome.</title>
        <authorList>
            <person name="Brown T."/>
            <person name="Elewa A."/>
            <person name="Iarovenko S."/>
            <person name="Subramanian E."/>
            <person name="Araus A.J."/>
            <person name="Petzold A."/>
            <person name="Susuki M."/>
            <person name="Suzuki K.-i.T."/>
            <person name="Hayashi T."/>
            <person name="Toyoda A."/>
            <person name="Oliveira C."/>
            <person name="Osipova E."/>
            <person name="Leigh N.D."/>
            <person name="Simon A."/>
            <person name="Yun M.H."/>
        </authorList>
    </citation>
    <scope>NUCLEOTIDE SEQUENCE</scope>
    <source>
        <strain evidence="2">20211129_DDA</strain>
        <tissue evidence="2">Liver</tissue>
    </source>
</reference>
<evidence type="ECO:0000313" key="2">
    <source>
        <dbReference type="EMBL" id="KAJ1168658.1"/>
    </source>
</evidence>
<feature type="compositionally biased region" description="Polar residues" evidence="1">
    <location>
        <begin position="78"/>
        <end position="93"/>
    </location>
</feature>
<feature type="compositionally biased region" description="Basic and acidic residues" evidence="1">
    <location>
        <begin position="94"/>
        <end position="108"/>
    </location>
</feature>
<gene>
    <name evidence="2" type="ORF">NDU88_000576</name>
</gene>